<dbReference type="AlphaFoldDB" id="A0A5M6J117"/>
<comment type="caution">
    <text evidence="2">The sequence shown here is derived from an EMBL/GenBank/DDBJ whole genome shotgun (WGS) entry which is preliminary data.</text>
</comment>
<dbReference type="Pfam" id="PF04964">
    <property type="entry name" value="Flp_Fap"/>
    <property type="match status" value="1"/>
</dbReference>
<keyword evidence="1" id="KW-0812">Transmembrane</keyword>
<keyword evidence="1" id="KW-1133">Transmembrane helix</keyword>
<dbReference type="EMBL" id="VWPK01000004">
    <property type="protein sequence ID" value="KAA5613899.1"/>
    <property type="molecule type" value="Genomic_DNA"/>
</dbReference>
<protein>
    <submittedName>
        <fullName evidence="2">Flp family type IVb pilin</fullName>
    </submittedName>
</protein>
<feature type="transmembrane region" description="Helical" evidence="1">
    <location>
        <begin position="21"/>
        <end position="42"/>
    </location>
</feature>
<keyword evidence="3" id="KW-1185">Reference proteome</keyword>
<evidence type="ECO:0000313" key="3">
    <source>
        <dbReference type="Proteomes" id="UP000325255"/>
    </source>
</evidence>
<keyword evidence="1" id="KW-0472">Membrane</keyword>
<organism evidence="2 3">
    <name type="scientific">Rhodovastum atsumiense</name>
    <dbReference type="NCBI Taxonomy" id="504468"/>
    <lineage>
        <taxon>Bacteria</taxon>
        <taxon>Pseudomonadati</taxon>
        <taxon>Pseudomonadota</taxon>
        <taxon>Alphaproteobacteria</taxon>
        <taxon>Acetobacterales</taxon>
        <taxon>Acetobacteraceae</taxon>
        <taxon>Rhodovastum</taxon>
    </lineage>
</organism>
<dbReference type="InterPro" id="IPR007047">
    <property type="entry name" value="Flp_Fap"/>
</dbReference>
<gene>
    <name evidence="2" type="ORF">F1189_03750</name>
</gene>
<sequence>MSNALIAKLRNFRIDRRGVTALEYGLIASLIAVAIITAVTLLGTDLAAMFTKIAGIIKTNTPQ</sequence>
<dbReference type="OrthoDB" id="5325135at2"/>
<evidence type="ECO:0000256" key="1">
    <source>
        <dbReference type="SAM" id="Phobius"/>
    </source>
</evidence>
<evidence type="ECO:0000313" key="2">
    <source>
        <dbReference type="EMBL" id="KAA5613899.1"/>
    </source>
</evidence>
<dbReference type="RefSeq" id="WP_150039283.1">
    <property type="nucleotide sequence ID" value="NZ_OW485601.1"/>
</dbReference>
<name>A0A5M6J117_9PROT</name>
<reference evidence="2 3" key="1">
    <citation type="submission" date="2019-09" db="EMBL/GenBank/DDBJ databases">
        <title>Genome sequence of Rhodovastum atsumiense, a diverse member of the Acetobacteraceae family of non-sulfur purple photosynthetic bacteria.</title>
        <authorList>
            <person name="Meyer T."/>
            <person name="Kyndt J."/>
        </authorList>
    </citation>
    <scope>NUCLEOTIDE SEQUENCE [LARGE SCALE GENOMIC DNA]</scope>
    <source>
        <strain evidence="2 3">DSM 21279</strain>
    </source>
</reference>
<accession>A0A5M6J117</accession>
<proteinExistence type="predicted"/>
<dbReference type="Proteomes" id="UP000325255">
    <property type="component" value="Unassembled WGS sequence"/>
</dbReference>